<organism evidence="1 2">
    <name type="scientific">Mycena rosella</name>
    <name type="common">Pink bonnet</name>
    <name type="synonym">Agaricus rosellus</name>
    <dbReference type="NCBI Taxonomy" id="1033263"/>
    <lineage>
        <taxon>Eukaryota</taxon>
        <taxon>Fungi</taxon>
        <taxon>Dikarya</taxon>
        <taxon>Basidiomycota</taxon>
        <taxon>Agaricomycotina</taxon>
        <taxon>Agaricomycetes</taxon>
        <taxon>Agaricomycetidae</taxon>
        <taxon>Agaricales</taxon>
        <taxon>Marasmiineae</taxon>
        <taxon>Mycenaceae</taxon>
        <taxon>Mycena</taxon>
    </lineage>
</organism>
<dbReference type="Proteomes" id="UP001221757">
    <property type="component" value="Unassembled WGS sequence"/>
</dbReference>
<dbReference type="AlphaFoldDB" id="A0AAD7D3H1"/>
<protein>
    <submittedName>
        <fullName evidence="1">Uncharacterized protein</fullName>
    </submittedName>
</protein>
<evidence type="ECO:0000313" key="1">
    <source>
        <dbReference type="EMBL" id="KAJ7676269.1"/>
    </source>
</evidence>
<name>A0AAD7D3H1_MYCRO</name>
<sequence>MLTTLRALSTNKIGRERIAVPILGFNSIEVCPSRPSRFWDLHVPKESYNYRPPSSGIENLPNVKLNAILPVATGSTSRTSTCPSPGRAIGRASLSGRIGIRWRPFFPLQTHAPGHVSSTAPYLYPPRITEAFSPALRDCRTKRLRRPVPRAVDAQMGPRRRSVRLVGRRRRGGHPAVYLRERFGSCYVTHGIRIKPKKHPESSNEVFFRALIVSALALATAGCRPLSAIRRTTTIMPSSLRGEETCIYPSTICTRRQLLLSRASDIPISTPTAHPTVFKSRSKAVRIEGFNRSGRVVEKLYWGVDSGTWYDLFASM</sequence>
<keyword evidence="2" id="KW-1185">Reference proteome</keyword>
<reference evidence="1" key="1">
    <citation type="submission" date="2023-03" db="EMBL/GenBank/DDBJ databases">
        <title>Massive genome expansion in bonnet fungi (Mycena s.s.) driven by repeated elements and novel gene families across ecological guilds.</title>
        <authorList>
            <consortium name="Lawrence Berkeley National Laboratory"/>
            <person name="Harder C.B."/>
            <person name="Miyauchi S."/>
            <person name="Viragh M."/>
            <person name="Kuo A."/>
            <person name="Thoen E."/>
            <person name="Andreopoulos B."/>
            <person name="Lu D."/>
            <person name="Skrede I."/>
            <person name="Drula E."/>
            <person name="Henrissat B."/>
            <person name="Morin E."/>
            <person name="Kohler A."/>
            <person name="Barry K."/>
            <person name="LaButti K."/>
            <person name="Morin E."/>
            <person name="Salamov A."/>
            <person name="Lipzen A."/>
            <person name="Mereny Z."/>
            <person name="Hegedus B."/>
            <person name="Baldrian P."/>
            <person name="Stursova M."/>
            <person name="Weitz H."/>
            <person name="Taylor A."/>
            <person name="Grigoriev I.V."/>
            <person name="Nagy L.G."/>
            <person name="Martin F."/>
            <person name="Kauserud H."/>
        </authorList>
    </citation>
    <scope>NUCLEOTIDE SEQUENCE</scope>
    <source>
        <strain evidence="1">CBHHK067</strain>
    </source>
</reference>
<comment type="caution">
    <text evidence="1">The sequence shown here is derived from an EMBL/GenBank/DDBJ whole genome shotgun (WGS) entry which is preliminary data.</text>
</comment>
<dbReference type="EMBL" id="JARKIE010000144">
    <property type="protein sequence ID" value="KAJ7676269.1"/>
    <property type="molecule type" value="Genomic_DNA"/>
</dbReference>
<gene>
    <name evidence="1" type="ORF">B0H17DRAFT_1139991</name>
</gene>
<proteinExistence type="predicted"/>
<evidence type="ECO:0000313" key="2">
    <source>
        <dbReference type="Proteomes" id="UP001221757"/>
    </source>
</evidence>
<accession>A0AAD7D3H1</accession>